<dbReference type="Gene3D" id="1.25.40.10">
    <property type="entry name" value="Tetratricopeptide repeat domain"/>
    <property type="match status" value="1"/>
</dbReference>
<dbReference type="SUPFAM" id="SSF48452">
    <property type="entry name" value="TPR-like"/>
    <property type="match status" value="1"/>
</dbReference>
<evidence type="ECO:0000313" key="1">
    <source>
        <dbReference type="EMBL" id="KAE8268804.1"/>
    </source>
</evidence>
<reference evidence="1" key="1">
    <citation type="submission" date="2016-04" db="EMBL/GenBank/DDBJ databases">
        <authorList>
            <person name="Nguyen H.D."/>
            <person name="Samba Siva P."/>
            <person name="Cullis J."/>
            <person name="Levesque C.A."/>
            <person name="Hambleton S."/>
        </authorList>
    </citation>
    <scope>NUCLEOTIDE SEQUENCE</scope>
    <source>
        <strain evidence="1">DAOMC 236422</strain>
    </source>
</reference>
<accession>A0A8X7N8R4</accession>
<name>A0A8X7N8R4_9BASI</name>
<proteinExistence type="predicted"/>
<protein>
    <recommendedName>
        <fullName evidence="3">Anaphase-promoting complex subunit 5</fullName>
    </recommendedName>
</protein>
<gene>
    <name evidence="1" type="ORF">A4X09_0g3538</name>
</gene>
<keyword evidence="2" id="KW-1185">Reference proteome</keyword>
<dbReference type="InterPro" id="IPR011990">
    <property type="entry name" value="TPR-like_helical_dom_sf"/>
</dbReference>
<organism evidence="1 2">
    <name type="scientific">Tilletia walkeri</name>
    <dbReference type="NCBI Taxonomy" id="117179"/>
    <lineage>
        <taxon>Eukaryota</taxon>
        <taxon>Fungi</taxon>
        <taxon>Dikarya</taxon>
        <taxon>Basidiomycota</taxon>
        <taxon>Ustilaginomycotina</taxon>
        <taxon>Exobasidiomycetes</taxon>
        <taxon>Tilletiales</taxon>
        <taxon>Tilletiaceae</taxon>
        <taxon>Tilletia</taxon>
    </lineage>
</organism>
<evidence type="ECO:0008006" key="3">
    <source>
        <dbReference type="Google" id="ProtNLM"/>
    </source>
</evidence>
<evidence type="ECO:0000313" key="2">
    <source>
        <dbReference type="Proteomes" id="UP000078113"/>
    </source>
</evidence>
<sequence length="887" mass="98565">MTANPNHQAILAAIVRGEYREDLPFRLLINRALHPDLPWGRDSDKPRKASIVDADKELERWRKPPPEEPYIESDFSFDCDECILTTTRRRAKADEYEDYYQYGGRKAKDIPIEEKVQEFLDKNISHRVGLKKEWDQSLKAPETVVKAYEVAASKVWHSKDSGIIMVGLKLMREVFRWTSKSTALEKEGLRGSELSLQILWYFNWLMEHESQVNSTAARHRGQYLLPMIIALIKGYMLKLRAAYHRPQNCRSRCTAYRERMFAAALKRGKSLSDILSLAKARWKLGTLNPVGEVVLPAQQPPVTLMCQTLSEHLKTQLRQVLKTIRERTMFDDRIPDIATLMAVLPFLRGVTAIEPQTVGRKRTHDGEPKENVDSAQSGQVIANVQLQELASALSDETDISKLEILDGVSVRTFIGENRSRARRTINLTLRTSFDSIQVIVSLLHIMLVSLCRNEHWPEAASVADHLILTLRDAIDASTLASGSSSPPTVLSKSLALVLGTRAVALRKSVRASQGAIAAKEGASILRTIYSDGNFGRDILTLALLNVETTCCYINSSASSAITNAISFAEEAVKVCRQAVGDGNLAVQAKPILARALVLQGRALAEGNRGDEAQVIADEGVSLYRELVVEDPGLYEIQLAEALCLDCAEKASTLALSKNDFDGALRFAKASEALNLLNVVSAKDVTRIQVHRLADALCTSGYSNLMMKRPQAAVVDLLRAVNIYQHCPLRLWGSRCNESLDVQANAYLGAAYCGIGDQERAMMYVSKAVRDIEGRPRAFYRRSGTAENRAHRERGATDHCQLLVFQAGIQIRVGRFEEAEVSLTEALGNHVYDGRPILKGDYEKTALILKARVLQAGGRLEEATEALENAKIVEGRDFGYLFTVQGPP</sequence>
<dbReference type="AlphaFoldDB" id="A0A8X7N8R4"/>
<dbReference type="EMBL" id="LWDG02000128">
    <property type="protein sequence ID" value="KAE8268804.1"/>
    <property type="molecule type" value="Genomic_DNA"/>
</dbReference>
<dbReference type="Proteomes" id="UP000078113">
    <property type="component" value="Unassembled WGS sequence"/>
</dbReference>
<comment type="caution">
    <text evidence="1">The sequence shown here is derived from an EMBL/GenBank/DDBJ whole genome shotgun (WGS) entry which is preliminary data.</text>
</comment>
<reference evidence="1" key="2">
    <citation type="journal article" date="2019" name="IMA Fungus">
        <title>Genome sequencing and comparison of five Tilletia species to identify candidate genes for the detection of regulated species infecting wheat.</title>
        <authorList>
            <person name="Nguyen H.D.T."/>
            <person name="Sultana T."/>
            <person name="Kesanakurti P."/>
            <person name="Hambleton S."/>
        </authorList>
    </citation>
    <scope>NUCLEOTIDE SEQUENCE</scope>
    <source>
        <strain evidence="1">DAOMC 236422</strain>
    </source>
</reference>